<evidence type="ECO:0000313" key="3">
    <source>
        <dbReference type="EMBL" id="PCS00375.1"/>
    </source>
</evidence>
<name>A0A2A5RM89_9LACT</name>
<proteinExistence type="predicted"/>
<dbReference type="STRING" id="1291764.GCA_001311235_02506"/>
<feature type="compositionally biased region" description="Basic residues" evidence="1">
    <location>
        <begin position="1"/>
        <end position="13"/>
    </location>
</feature>
<evidence type="ECO:0000256" key="1">
    <source>
        <dbReference type="SAM" id="MobiDB-lite"/>
    </source>
</evidence>
<accession>A0A2A5RM89</accession>
<keyword evidence="4" id="KW-1185">Reference proteome</keyword>
<dbReference type="InterPro" id="IPR018672">
    <property type="entry name" value="DUF2140"/>
</dbReference>
<dbReference type="OrthoDB" id="2241695at2"/>
<dbReference type="Proteomes" id="UP000218181">
    <property type="component" value="Unassembled WGS sequence"/>
</dbReference>
<gene>
    <name evidence="3" type="ORF">RT41_GL001262</name>
</gene>
<protein>
    <submittedName>
        <fullName evidence="3">YfaA protein</fullName>
    </submittedName>
</protein>
<organism evidence="3 4">
    <name type="scientific">Lactococcus fujiensis JCM 16395</name>
    <dbReference type="NCBI Taxonomy" id="1291764"/>
    <lineage>
        <taxon>Bacteria</taxon>
        <taxon>Bacillati</taxon>
        <taxon>Bacillota</taxon>
        <taxon>Bacilli</taxon>
        <taxon>Lactobacillales</taxon>
        <taxon>Streptococcaceae</taxon>
        <taxon>Lactococcus</taxon>
    </lineage>
</organism>
<evidence type="ECO:0000313" key="4">
    <source>
        <dbReference type="Proteomes" id="UP000218181"/>
    </source>
</evidence>
<dbReference type="AlphaFoldDB" id="A0A2A5RM89"/>
<keyword evidence="2" id="KW-0472">Membrane</keyword>
<sequence>MDKKISISRKNRGKNLEKPNIEKEDTKATSSFKIWKILFLLLLAFNLALVAFVGIRITGTRDSATLNQTSSTSASTNQKVATINTTTSQVNELVNSYLKKYQKDGMSYKFYISEQQAVVNIDYKILGTKVPLYLYFEPLALSDGAISLTVTSISAGTLSLPTSAILQMLKSYQLPDFVEVKSSTSQVIIHLNKLILADNLYLKTNQIDLTNGNFTFDLMKK</sequence>
<keyword evidence="2" id="KW-1133">Transmembrane helix</keyword>
<dbReference type="RefSeq" id="WP_054639736.1">
    <property type="nucleotide sequence ID" value="NZ_BBAL01000010.1"/>
</dbReference>
<dbReference type="EMBL" id="JXJU01000004">
    <property type="protein sequence ID" value="PCS00375.1"/>
    <property type="molecule type" value="Genomic_DNA"/>
</dbReference>
<feature type="transmembrane region" description="Helical" evidence="2">
    <location>
        <begin position="37"/>
        <end position="57"/>
    </location>
</feature>
<comment type="caution">
    <text evidence="3">The sequence shown here is derived from an EMBL/GenBank/DDBJ whole genome shotgun (WGS) entry which is preliminary data.</text>
</comment>
<evidence type="ECO:0000256" key="2">
    <source>
        <dbReference type="SAM" id="Phobius"/>
    </source>
</evidence>
<dbReference type="Pfam" id="PF09911">
    <property type="entry name" value="DUF2140"/>
    <property type="match status" value="1"/>
</dbReference>
<reference evidence="3 4" key="1">
    <citation type="submission" date="2014-12" db="EMBL/GenBank/DDBJ databases">
        <title>Draft genome sequences of 10 type strains of Lactococcus.</title>
        <authorList>
            <person name="Sun Z."/>
            <person name="Zhong Z."/>
            <person name="Liu W."/>
            <person name="Zhang W."/>
            <person name="Zhang H."/>
        </authorList>
    </citation>
    <scope>NUCLEOTIDE SEQUENCE [LARGE SCALE GENOMIC DNA]</scope>
    <source>
        <strain evidence="3 4">JCM 16395</strain>
    </source>
</reference>
<feature type="region of interest" description="Disordered" evidence="1">
    <location>
        <begin position="1"/>
        <end position="22"/>
    </location>
</feature>
<keyword evidence="2" id="KW-0812">Transmembrane</keyword>